<accession>A0A7X2LYS5</accession>
<dbReference type="OrthoDB" id="2938052at2"/>
<reference evidence="2 3" key="1">
    <citation type="submission" date="2019-11" db="EMBL/GenBank/DDBJ databases">
        <title>Bacillus lacus genome.</title>
        <authorList>
            <person name="Allen C.J."/>
            <person name="Newman J.D."/>
        </authorList>
    </citation>
    <scope>NUCLEOTIDE SEQUENCE [LARGE SCALE GENOMIC DNA]</scope>
    <source>
        <strain evidence="2 3">KCTC 33946</strain>
    </source>
</reference>
<keyword evidence="1" id="KW-0812">Transmembrane</keyword>
<gene>
    <name evidence="2" type="ORF">GJU40_03370</name>
</gene>
<sequence>MIKLFFKDDEKANKSSMNIAFQSVFVFWGITLFINGLFEIIQKKPLINSSF</sequence>
<evidence type="ECO:0000256" key="1">
    <source>
        <dbReference type="SAM" id="Phobius"/>
    </source>
</evidence>
<evidence type="ECO:0000313" key="3">
    <source>
        <dbReference type="Proteomes" id="UP000448867"/>
    </source>
</evidence>
<keyword evidence="3" id="KW-1185">Reference proteome</keyword>
<keyword evidence="1" id="KW-0472">Membrane</keyword>
<keyword evidence="1" id="KW-1133">Transmembrane helix</keyword>
<comment type="caution">
    <text evidence="2">The sequence shown here is derived from an EMBL/GenBank/DDBJ whole genome shotgun (WGS) entry which is preliminary data.</text>
</comment>
<name>A0A7X2LYS5_9BACI</name>
<feature type="transmembrane region" description="Helical" evidence="1">
    <location>
        <begin position="20"/>
        <end position="41"/>
    </location>
</feature>
<dbReference type="RefSeq" id="WP_154306345.1">
    <property type="nucleotide sequence ID" value="NZ_WKKI01000003.1"/>
</dbReference>
<dbReference type="AlphaFoldDB" id="A0A7X2LYS5"/>
<protein>
    <submittedName>
        <fullName evidence="2">Uncharacterized protein</fullName>
    </submittedName>
</protein>
<dbReference type="EMBL" id="WKKI01000003">
    <property type="protein sequence ID" value="MRX71212.1"/>
    <property type="molecule type" value="Genomic_DNA"/>
</dbReference>
<proteinExistence type="predicted"/>
<organism evidence="2 3">
    <name type="scientific">Metabacillus lacus</name>
    <dbReference type="NCBI Taxonomy" id="1983721"/>
    <lineage>
        <taxon>Bacteria</taxon>
        <taxon>Bacillati</taxon>
        <taxon>Bacillota</taxon>
        <taxon>Bacilli</taxon>
        <taxon>Bacillales</taxon>
        <taxon>Bacillaceae</taxon>
        <taxon>Metabacillus</taxon>
    </lineage>
</organism>
<evidence type="ECO:0000313" key="2">
    <source>
        <dbReference type="EMBL" id="MRX71212.1"/>
    </source>
</evidence>
<dbReference type="Proteomes" id="UP000448867">
    <property type="component" value="Unassembled WGS sequence"/>
</dbReference>